<reference evidence="1" key="1">
    <citation type="journal article" date="2021" name="PeerJ">
        <title>Extensive microbial diversity within the chicken gut microbiome revealed by metagenomics and culture.</title>
        <authorList>
            <person name="Gilroy R."/>
            <person name="Ravi A."/>
            <person name="Getino M."/>
            <person name="Pursley I."/>
            <person name="Horton D.L."/>
            <person name="Alikhan N.F."/>
            <person name="Baker D."/>
            <person name="Gharbi K."/>
            <person name="Hall N."/>
            <person name="Watson M."/>
            <person name="Adriaenssens E.M."/>
            <person name="Foster-Nyarko E."/>
            <person name="Jarju S."/>
            <person name="Secka A."/>
            <person name="Antonio M."/>
            <person name="Oren A."/>
            <person name="Chaudhuri R.R."/>
            <person name="La Ragione R."/>
            <person name="Hildebrand F."/>
            <person name="Pallen M.J."/>
        </authorList>
    </citation>
    <scope>NUCLEOTIDE SEQUENCE</scope>
    <source>
        <strain evidence="1">ChiBcec15-1070</strain>
    </source>
</reference>
<dbReference type="EMBL" id="DXHL01000002">
    <property type="protein sequence ID" value="HIW09899.1"/>
    <property type="molecule type" value="Genomic_DNA"/>
</dbReference>
<proteinExistence type="predicted"/>
<comment type="caution">
    <text evidence="1">The sequence shown here is derived from an EMBL/GenBank/DDBJ whole genome shotgun (WGS) entry which is preliminary data.</text>
</comment>
<reference evidence="1" key="2">
    <citation type="submission" date="2021-04" db="EMBL/GenBank/DDBJ databases">
        <authorList>
            <person name="Gilroy R."/>
        </authorList>
    </citation>
    <scope>NUCLEOTIDE SEQUENCE</scope>
    <source>
        <strain evidence="1">ChiBcec15-1070</strain>
    </source>
</reference>
<dbReference type="InterPro" id="IPR024227">
    <property type="entry name" value="DUF3795"/>
</dbReference>
<protein>
    <submittedName>
        <fullName evidence="1">DUF3795 domain-containing protein</fullName>
    </submittedName>
</protein>
<sequence>MQYIADKELIAACGLYCGTCRAYRKQKCPGCSSPQKEAAWCKLRSCCLQKGIQTCAECNEYGSETSRPLRDCRKFNNPIGKLFGIIFRSDRHGCIERIRKVGSETFVQEMAEAGCYNRPVTGRK</sequence>
<accession>A0A9D1QC46</accession>
<dbReference type="AlphaFoldDB" id="A0A9D1QC46"/>
<organism evidence="1 2">
    <name type="scientific">Candidatus Rikenella faecigallinarum</name>
    <dbReference type="NCBI Taxonomy" id="2838745"/>
    <lineage>
        <taxon>Bacteria</taxon>
        <taxon>Pseudomonadati</taxon>
        <taxon>Bacteroidota</taxon>
        <taxon>Bacteroidia</taxon>
        <taxon>Bacteroidales</taxon>
        <taxon>Rikenellaceae</taxon>
        <taxon>Rikenella</taxon>
    </lineage>
</organism>
<evidence type="ECO:0000313" key="1">
    <source>
        <dbReference type="EMBL" id="HIW09899.1"/>
    </source>
</evidence>
<gene>
    <name evidence="1" type="ORF">H9888_00205</name>
</gene>
<name>A0A9D1QC46_9BACT</name>
<dbReference type="Proteomes" id="UP000823926">
    <property type="component" value="Unassembled WGS sequence"/>
</dbReference>
<evidence type="ECO:0000313" key="2">
    <source>
        <dbReference type="Proteomes" id="UP000823926"/>
    </source>
</evidence>
<dbReference type="Pfam" id="PF12675">
    <property type="entry name" value="DUF3795"/>
    <property type="match status" value="1"/>
</dbReference>